<evidence type="ECO:0000259" key="2">
    <source>
        <dbReference type="Pfam" id="PF00082"/>
    </source>
</evidence>
<evidence type="ECO:0000313" key="3">
    <source>
        <dbReference type="EMBL" id="KAF6240481.1"/>
    </source>
</evidence>
<dbReference type="OrthoDB" id="206201at2759"/>
<dbReference type="InterPro" id="IPR036852">
    <property type="entry name" value="Peptidase_S8/S53_dom_sf"/>
</dbReference>
<comment type="caution">
    <text evidence="3">The sequence shown here is derived from an EMBL/GenBank/DDBJ whole genome shotgun (WGS) entry which is preliminary data.</text>
</comment>
<dbReference type="SUPFAM" id="SSF52743">
    <property type="entry name" value="Subtilisin-like"/>
    <property type="match status" value="1"/>
</dbReference>
<keyword evidence="4" id="KW-1185">Reference proteome</keyword>
<dbReference type="AlphaFoldDB" id="A0A8H6G4Q1"/>
<accession>A0A8H6G4Q1</accession>
<feature type="region of interest" description="Disordered" evidence="1">
    <location>
        <begin position="69"/>
        <end position="105"/>
    </location>
</feature>
<name>A0A8H6G4Q1_9LECA</name>
<reference evidence="3 4" key="1">
    <citation type="journal article" date="2020" name="Genomics">
        <title>Complete, high-quality genomes from long-read metagenomic sequencing of two wolf lichen thalli reveals enigmatic genome architecture.</title>
        <authorList>
            <person name="McKenzie S.K."/>
            <person name="Walston R.F."/>
            <person name="Allen J.L."/>
        </authorList>
    </citation>
    <scope>NUCLEOTIDE SEQUENCE [LARGE SCALE GENOMIC DNA]</scope>
    <source>
        <strain evidence="3">WasteWater2</strain>
    </source>
</reference>
<dbReference type="Proteomes" id="UP000578531">
    <property type="component" value="Unassembled WGS sequence"/>
</dbReference>
<protein>
    <recommendedName>
        <fullName evidence="2">Peptidase S8/S53 domain-containing protein</fullName>
    </recommendedName>
</protein>
<organism evidence="3 4">
    <name type="scientific">Letharia columbiana</name>
    <dbReference type="NCBI Taxonomy" id="112416"/>
    <lineage>
        <taxon>Eukaryota</taxon>
        <taxon>Fungi</taxon>
        <taxon>Dikarya</taxon>
        <taxon>Ascomycota</taxon>
        <taxon>Pezizomycotina</taxon>
        <taxon>Lecanoromycetes</taxon>
        <taxon>OSLEUM clade</taxon>
        <taxon>Lecanoromycetidae</taxon>
        <taxon>Lecanorales</taxon>
        <taxon>Lecanorineae</taxon>
        <taxon>Parmeliaceae</taxon>
        <taxon>Letharia</taxon>
    </lineage>
</organism>
<gene>
    <name evidence="3" type="ORF">HO173_001149</name>
</gene>
<evidence type="ECO:0000313" key="4">
    <source>
        <dbReference type="Proteomes" id="UP000578531"/>
    </source>
</evidence>
<dbReference type="EMBL" id="JACCJC010000003">
    <property type="protein sequence ID" value="KAF6240481.1"/>
    <property type="molecule type" value="Genomic_DNA"/>
</dbReference>
<dbReference type="GeneID" id="59282825"/>
<proteinExistence type="predicted"/>
<sequence>MSFGFLRWYHSIEKAIDRAASENIIVFASASNSGANRKIAFPASYPRVICINSADGSGARSRYNFPPSLQVTTSPFSEKPVPRPGQQGLERAPRSVGGSWRNSSS</sequence>
<dbReference type="Gene3D" id="3.40.50.200">
    <property type="entry name" value="Peptidase S8/S53 domain"/>
    <property type="match status" value="1"/>
</dbReference>
<feature type="domain" description="Peptidase S8/S53" evidence="2">
    <location>
        <begin position="2"/>
        <end position="63"/>
    </location>
</feature>
<dbReference type="Pfam" id="PF00082">
    <property type="entry name" value="Peptidase_S8"/>
    <property type="match status" value="1"/>
</dbReference>
<dbReference type="InterPro" id="IPR000209">
    <property type="entry name" value="Peptidase_S8/S53_dom"/>
</dbReference>
<dbReference type="GO" id="GO:0004252">
    <property type="term" value="F:serine-type endopeptidase activity"/>
    <property type="evidence" value="ECO:0007669"/>
    <property type="project" value="InterPro"/>
</dbReference>
<dbReference type="GO" id="GO:0006508">
    <property type="term" value="P:proteolysis"/>
    <property type="evidence" value="ECO:0007669"/>
    <property type="project" value="InterPro"/>
</dbReference>
<evidence type="ECO:0000256" key="1">
    <source>
        <dbReference type="SAM" id="MobiDB-lite"/>
    </source>
</evidence>
<dbReference type="RefSeq" id="XP_037169740.1">
    <property type="nucleotide sequence ID" value="XM_037303093.1"/>
</dbReference>